<feature type="compositionally biased region" description="Polar residues" evidence="1">
    <location>
        <begin position="1165"/>
        <end position="1175"/>
    </location>
</feature>
<dbReference type="RefSeq" id="WP_020582163.1">
    <property type="nucleotide sequence ID" value="NZ_JOJP01000001.1"/>
</dbReference>
<protein>
    <submittedName>
        <fullName evidence="2">Uncharacterized protein</fullName>
    </submittedName>
</protein>
<feature type="region of interest" description="Disordered" evidence="1">
    <location>
        <begin position="1161"/>
        <end position="1183"/>
    </location>
</feature>
<feature type="region of interest" description="Disordered" evidence="1">
    <location>
        <begin position="60"/>
        <end position="85"/>
    </location>
</feature>
<proteinExistence type="predicted"/>
<sequence>MEVKTVDQISYSQVVSGASKAASGSGRSWAQVASIKPSAATTEKVMTEIRGIGKYKVQKNNVDGGGSKLTGSESNKPPKSVMTTESVAEGLKNKTYANILQVMPDHEKGRERITVVSQCSHPKKVKLPDEDKQGGSLNPSQSMKITYAAALGVRDLTDKKETCGHIEHSSKSYAGVVKKYQSHEKSSSSLSYAAVLKGVKHGGINKREHTTHQDVVNKITQIDIIEEVKNQQQITREKVTKLWHKYIRIDESICEEGQCSRIKTIKEKLDLMSEVEHEWRSHKVVAMEQWTLHARHSRPFKRMGDLYGSCFETILFELKGYLMRAKDDQKTQNPDRKDWLLVYQYAWCLRNRVIVARAIDRDSPSSSIKGSKLKDLDDLLKHILSDHVLLFIKEERKMNSCQLRDNSLFVLREYMPLLKCFGANPDGLIQTLSVNFSNGLKAAWRDFYTQLNSQFPLKAFQHFDTYVFNNSDIVTQQRTPLEFTNCKNHIEEAINKVVERQLSGVDKGKVRTLCEKFKTKGWVSGSQLERVIRWADNQTEEVLEEDSVLTSTLRAPSMVSRVPKIKLPIVKGGINESEVERVLESRNRRDDLKKELVSCGEAQKIMEKPECWFKGMAVYLMHHEERLMRDRDDYLSVVKVMEIAAYRYFEFLIRITENFKEARRKGKGVGTPLLDISFEYNHFIKPIRKHITNQRIILMFNKIKHQYCEAVIWPIENHVLDCYRKNNFPVNKYFVLQSYFNTLFEHLDDARDVERKQIIRAYGKFISCVLGGGRQQWTNRALNLGKVFWVIITQILENPMTSKIFPVVKNDIEQLLISILEYLAGHTELVKDASQYQVMIGYVYESEFNYLLPEVLKIYVAPRSHGIKIRNPFKSKDDFLDWIKPGWKVTLSSIENPKTDCRRGEKSEPGLIAMPHNPAAQAGESQLQSWARVVSEKSSTMLSVISVGEQEKKKPVKTASDVYQAEVIHVSVEEALDKLEFDIFSNKAIKSVIPTRERVSNLLYGHEKIQNSLEGVLKHKKKKTVDRENQQQLAREWLLILTSIHLRDIIGSVYGCNGCAQVFVLCVQRFLDQVYDVLRLDPSKSRYGHYLAKNCMLLQDIHLTLLHLINAGLEEKKCYAFRDQLSGILSDLATETTHDEELDSSESVSPDEDLFHEREEDVLVSDSNQSNTPSSDGILKDNSQRSDHSTLIIAEGYLVQSTATRSWAQMVKSSASGKVHFVHEAEPTVNCQMSTTRKYSSMEVEAHREKTGSPALPLGAVIASLDQKHNLSLYKEKQVASSEKAWSAVVANPKGKNGVEIIEDRVSLKPELIRDNLFEKYNRPSERLVYLAVTRKSEFENLTGLFRNGFLESQDLYRSASNWLEAVIDYFEKLEKSVKDEADIWQLVSCVRLARYTFGFCIDYLENDLKNNSSLFSNKVADIAHLLPRVESLCNDVMGFDWHTLSYEKSDRLINKQVQYLKEDLRWLDATTIRRPSVLYAVKSEGYCKYLCWLFQGGGSDVYHHVIEFFPKLMGEISEGKCESLNDTILNLAMVITPLYMDEAFHRIICLAKGDIHDIEDFGLVRLRPVISLYEYFIETGILDEKNRTVANHFLERSRVMEFCYQSTIPSFVVEKLNYLFSESSPDIKEICRIIKVSVLLNFKNDSYIEQMLESPECVENINSILGLLHGLVLQLLLKNKIPDTLAHTIIEIFDYSASLDSRLSGQELVDVKRHVDKKSTTHLEPLLGTKGFLWINYTDRQLLLDRLREHTRSEMAQWTPLSVASERVKYSCVNVRRHAFTPDLGGIRTRLANPDHLHKYHSTVSMIASYDEILEELKSLDSVLKNDETDHWSEQLHTQKRVILYCFHVLNLVKHNVFSGRHIRFALATCERYHNIIQLCIKHLDSQNFQRLLSKDQHLRLDSLISKVFCTTLAALKMYKKCYVKSSEIDRPAPYYPYQLKKLELLGRSMLNNTHELKSTGTANSDLLTISSDCIRVFHECLKEISEDIAKRISNCILKRENTEDDENYGKFTQEYNRLNEMRKAIWNIEGCLLSDIAQRFDSDMPAHLYGDKSPLL</sequence>
<evidence type="ECO:0000313" key="2">
    <source>
        <dbReference type="EMBL" id="KEI69700.1"/>
    </source>
</evidence>
<name>A0A081K6C4_9GAMM</name>
<evidence type="ECO:0000256" key="1">
    <source>
        <dbReference type="SAM" id="MobiDB-lite"/>
    </source>
</evidence>
<evidence type="ECO:0000313" key="3">
    <source>
        <dbReference type="Proteomes" id="UP000027997"/>
    </source>
</evidence>
<comment type="caution">
    <text evidence="2">The sequence shown here is derived from an EMBL/GenBank/DDBJ whole genome shotgun (WGS) entry which is preliminary data.</text>
</comment>
<gene>
    <name evidence="2" type="ORF">GV64_02130</name>
</gene>
<reference evidence="2 3" key="1">
    <citation type="submission" date="2014-06" db="EMBL/GenBank/DDBJ databases">
        <title>Whole Genome Sequences of Three Symbiotic Endozoicomonas Bacteria.</title>
        <authorList>
            <person name="Neave M.J."/>
            <person name="Apprill A."/>
            <person name="Voolstra C.R."/>
        </authorList>
    </citation>
    <scope>NUCLEOTIDE SEQUENCE [LARGE SCALE GENOMIC DNA]</scope>
    <source>
        <strain evidence="2 3">DSM 22380</strain>
    </source>
</reference>
<feature type="region of interest" description="Disordered" evidence="1">
    <location>
        <begin position="118"/>
        <end position="140"/>
    </location>
</feature>
<dbReference type="Proteomes" id="UP000027997">
    <property type="component" value="Unassembled WGS sequence"/>
</dbReference>
<dbReference type="EMBL" id="JOJP01000001">
    <property type="protein sequence ID" value="KEI69700.1"/>
    <property type="molecule type" value="Genomic_DNA"/>
</dbReference>
<accession>A0A081K6C4</accession>
<feature type="compositionally biased region" description="Polar residues" evidence="1">
    <location>
        <begin position="69"/>
        <end position="85"/>
    </location>
</feature>
<organism evidence="2 3">
    <name type="scientific">Endozoicomonas elysicola</name>
    <dbReference type="NCBI Taxonomy" id="305900"/>
    <lineage>
        <taxon>Bacteria</taxon>
        <taxon>Pseudomonadati</taxon>
        <taxon>Pseudomonadota</taxon>
        <taxon>Gammaproteobacteria</taxon>
        <taxon>Oceanospirillales</taxon>
        <taxon>Endozoicomonadaceae</taxon>
        <taxon>Endozoicomonas</taxon>
    </lineage>
</organism>
<keyword evidence="3" id="KW-1185">Reference proteome</keyword>